<proteinExistence type="inferred from homology"/>
<dbReference type="Pfam" id="PF10531">
    <property type="entry name" value="SLBB"/>
    <property type="match status" value="1"/>
</dbReference>
<dbReference type="HAMAP" id="MF_00461">
    <property type="entry name" value="RsxC_RnfC"/>
    <property type="match status" value="1"/>
</dbReference>
<feature type="binding site" evidence="8">
    <location>
        <position position="389"/>
    </location>
    <ligand>
        <name>[4Fe-4S] cluster</name>
        <dbReference type="ChEBI" id="CHEBI:49883"/>
        <label>1</label>
    </ligand>
</feature>
<dbReference type="InterPro" id="IPR017896">
    <property type="entry name" value="4Fe4S_Fe-S-bd"/>
</dbReference>
<evidence type="ECO:0000256" key="7">
    <source>
        <dbReference type="ARBA" id="ARBA00023014"/>
    </source>
</evidence>
<feature type="binding site" evidence="8">
    <location>
        <position position="393"/>
    </location>
    <ligand>
        <name>[4Fe-4S] cluster</name>
        <dbReference type="ChEBI" id="CHEBI:49883"/>
        <label>2</label>
    </ligand>
</feature>
<evidence type="ECO:0000256" key="6">
    <source>
        <dbReference type="ARBA" id="ARBA00023004"/>
    </source>
</evidence>
<dbReference type="SUPFAM" id="SSF46548">
    <property type="entry name" value="alpha-helical ferredoxin"/>
    <property type="match status" value="1"/>
</dbReference>
<evidence type="ECO:0000313" key="11">
    <source>
        <dbReference type="Proteomes" id="UP000003561"/>
    </source>
</evidence>
<keyword evidence="1 8" id="KW-0813">Transport</keyword>
<evidence type="ECO:0000313" key="10">
    <source>
        <dbReference type="EMBL" id="EEG95626.1"/>
    </source>
</evidence>
<dbReference type="GO" id="GO:0005886">
    <property type="term" value="C:plasma membrane"/>
    <property type="evidence" value="ECO:0007669"/>
    <property type="project" value="UniProtKB-SubCell"/>
</dbReference>
<comment type="subcellular location">
    <subcellularLocation>
        <location evidence="8">Cell membrane</location>
        <topology evidence="8">Peripheral membrane protein</topology>
    </subcellularLocation>
</comment>
<dbReference type="Proteomes" id="UP000003561">
    <property type="component" value="Unassembled WGS sequence"/>
</dbReference>
<dbReference type="GO" id="GO:0009055">
    <property type="term" value="F:electron transfer activity"/>
    <property type="evidence" value="ECO:0007669"/>
    <property type="project" value="InterPro"/>
</dbReference>
<comment type="subunit">
    <text evidence="8">The complex is composed of six subunits: RnfA, RnfB, RnfC, RnfD, RnfE and RnfG.</text>
</comment>
<dbReference type="SUPFAM" id="SSF142019">
    <property type="entry name" value="Nqo1 FMN-binding domain-like"/>
    <property type="match status" value="1"/>
</dbReference>
<gene>
    <name evidence="8 10" type="primary">rnfC</name>
    <name evidence="10" type="ORF">ROSEINA2194_00512</name>
</gene>
<feature type="domain" description="4Fe-4S ferredoxin-type" evidence="9">
    <location>
        <begin position="374"/>
        <end position="403"/>
    </location>
</feature>
<dbReference type="InterPro" id="IPR019554">
    <property type="entry name" value="Soluble_ligand-bd"/>
</dbReference>
<feature type="binding site" evidence="8">
    <location>
        <position position="425"/>
    </location>
    <ligand>
        <name>[4Fe-4S] cluster</name>
        <dbReference type="ChEBI" id="CHEBI:49883"/>
        <label>2</label>
    </ligand>
</feature>
<reference evidence="10 11" key="1">
    <citation type="submission" date="2009-02" db="EMBL/GenBank/DDBJ databases">
        <authorList>
            <person name="Fulton L."/>
            <person name="Clifton S."/>
            <person name="Fulton B."/>
            <person name="Xu J."/>
            <person name="Minx P."/>
            <person name="Pepin K.H."/>
            <person name="Johnson M."/>
            <person name="Bhonagiri V."/>
            <person name="Nash W.E."/>
            <person name="Mardis E.R."/>
            <person name="Wilson R.K."/>
        </authorList>
    </citation>
    <scope>NUCLEOTIDE SEQUENCE [LARGE SCALE GENOMIC DNA]</scope>
    <source>
        <strain evidence="10 11">DSM 16841</strain>
    </source>
</reference>
<keyword evidence="6 8" id="KW-0408">Iron</keyword>
<dbReference type="InterPro" id="IPR037225">
    <property type="entry name" value="Nuo51_FMN-bd_sf"/>
</dbReference>
<evidence type="ECO:0000256" key="1">
    <source>
        <dbReference type="ARBA" id="ARBA00022448"/>
    </source>
</evidence>
<dbReference type="InterPro" id="IPR011538">
    <property type="entry name" value="Nuo51_FMN-bd"/>
</dbReference>
<dbReference type="NCBIfam" id="NF003454">
    <property type="entry name" value="PRK05035.1"/>
    <property type="match status" value="1"/>
</dbReference>
<dbReference type="PROSITE" id="PS51379">
    <property type="entry name" value="4FE4S_FER_2"/>
    <property type="match status" value="1"/>
</dbReference>
<comment type="function">
    <text evidence="8">Part of a membrane-bound complex that couples electron transfer with translocation of ions across the membrane.</text>
</comment>
<dbReference type="EC" id="7.-.-.-" evidence="8"/>
<dbReference type="Pfam" id="PF13375">
    <property type="entry name" value="RnfC_N"/>
    <property type="match status" value="1"/>
</dbReference>
<keyword evidence="2 8" id="KW-0004">4Fe-4S</keyword>
<keyword evidence="8" id="KW-1003">Cell membrane</keyword>
<reference evidence="10 11" key="2">
    <citation type="submission" date="2009-03" db="EMBL/GenBank/DDBJ databases">
        <title>Draft genome sequence of Roseburia inulinivorans (DSM 16841).</title>
        <authorList>
            <person name="Sudarsanam P."/>
            <person name="Ley R."/>
            <person name="Guruge J."/>
            <person name="Turnbaugh P.J."/>
            <person name="Mahowald M."/>
            <person name="Liep D."/>
            <person name="Gordon J."/>
        </authorList>
    </citation>
    <scope>NUCLEOTIDE SEQUENCE [LARGE SCALE GENOMIC DNA]</scope>
    <source>
        <strain evidence="10 11">DSM 16841</strain>
    </source>
</reference>
<feature type="binding site" evidence="8">
    <location>
        <position position="422"/>
    </location>
    <ligand>
        <name>[4Fe-4S] cluster</name>
        <dbReference type="ChEBI" id="CHEBI:49883"/>
        <label>2</label>
    </ligand>
</feature>
<dbReference type="GO" id="GO:0022900">
    <property type="term" value="P:electron transport chain"/>
    <property type="evidence" value="ECO:0007669"/>
    <property type="project" value="UniProtKB-UniRule"/>
</dbReference>
<sequence length="464" mass="50353">MILAQNIILNKRKRGTKMGLKTFKGGVHPYEGKELAKDQPIKEVLPKGDLVYPVSQHIGAPANPIVAKGDTVLRGQKIAEAGGFVSSPIYASVSGTVKAIEPRRVAVGDMVNSIVIENDGEYKEAEFTPCEDVTALSKEEIINKVKEAGVVGMGGAGFPTHVKLSPKEPEKIEYIIANCAECEPYLTADYRRMLENPEELVAGMKIILQIFDKAKGVFGVENNKPDCIAKLQELTKDEPRMEVCPLQTKYPQGGERQLIYAVTGRAINSKMLPADAGCIVDNVETIIAIYNAVKLGKPVMNRVSTITGDAVANPGNFLYYIGTNYAELVEAAGGFKVQPEKIISGGPMMGFSMFSLDIPTTKTSSSLLCLAEDEVAKAEPSPCINCGRCVEACPEQLIPSRLAKMADHGVADEFEKWHGLECIECGSCSFACPAKRQLAQSIKTMKKQVLAAKRKNKQTIKRVL</sequence>
<dbReference type="GO" id="GO:0046872">
    <property type="term" value="F:metal ion binding"/>
    <property type="evidence" value="ECO:0007669"/>
    <property type="project" value="UniProtKB-KW"/>
</dbReference>
<dbReference type="PROSITE" id="PS00198">
    <property type="entry name" value="4FE4S_FER_1"/>
    <property type="match status" value="2"/>
</dbReference>
<dbReference type="EMBL" id="ACFY01000023">
    <property type="protein sequence ID" value="EEG95626.1"/>
    <property type="molecule type" value="Genomic_DNA"/>
</dbReference>
<keyword evidence="3 8" id="KW-0479">Metal-binding</keyword>
<comment type="caution">
    <text evidence="10">The sequence shown here is derived from an EMBL/GenBank/DDBJ whole genome shotgun (WGS) entry which is preliminary data.</text>
</comment>
<evidence type="ECO:0000259" key="9">
    <source>
        <dbReference type="PROSITE" id="PS51379"/>
    </source>
</evidence>
<dbReference type="Pfam" id="PF01512">
    <property type="entry name" value="Complex1_51K"/>
    <property type="match status" value="1"/>
</dbReference>
<evidence type="ECO:0000256" key="2">
    <source>
        <dbReference type="ARBA" id="ARBA00022485"/>
    </source>
</evidence>
<feature type="binding site" evidence="8">
    <location>
        <position position="432"/>
    </location>
    <ligand>
        <name>[4Fe-4S] cluster</name>
        <dbReference type="ChEBI" id="CHEBI:49883"/>
        <label>1</label>
    </ligand>
</feature>
<keyword evidence="8" id="KW-0472">Membrane</keyword>
<comment type="cofactor">
    <cofactor evidence="8">
        <name>[4Fe-4S] cluster</name>
        <dbReference type="ChEBI" id="CHEBI:49883"/>
    </cofactor>
    <text evidence="8">Binds 2 [4Fe-4S] clusters per subunit.</text>
</comment>
<dbReference type="Gene3D" id="3.30.70.20">
    <property type="match status" value="1"/>
</dbReference>
<dbReference type="InterPro" id="IPR010208">
    <property type="entry name" value="Ion_transpt_RnfC/RsxC"/>
</dbReference>
<accession>C0FP60</accession>
<keyword evidence="8" id="KW-1278">Translocase</keyword>
<organism evidence="10 11">
    <name type="scientific">Roseburia inulinivorans DSM 16841</name>
    <dbReference type="NCBI Taxonomy" id="622312"/>
    <lineage>
        <taxon>Bacteria</taxon>
        <taxon>Bacillati</taxon>
        <taxon>Bacillota</taxon>
        <taxon>Clostridia</taxon>
        <taxon>Lachnospirales</taxon>
        <taxon>Lachnospiraceae</taxon>
        <taxon>Roseburia</taxon>
    </lineage>
</organism>
<dbReference type="AlphaFoldDB" id="C0FP60"/>
<dbReference type="GO" id="GO:0051539">
    <property type="term" value="F:4 iron, 4 sulfur cluster binding"/>
    <property type="evidence" value="ECO:0007669"/>
    <property type="project" value="UniProtKB-KW"/>
</dbReference>
<feature type="binding site" evidence="8">
    <location>
        <position position="383"/>
    </location>
    <ligand>
        <name>[4Fe-4S] cluster</name>
        <dbReference type="ChEBI" id="CHEBI:49883"/>
        <label>1</label>
    </ligand>
</feature>
<dbReference type="PANTHER" id="PTHR43034">
    <property type="entry name" value="ION-TRANSLOCATING OXIDOREDUCTASE COMPLEX SUBUNIT C"/>
    <property type="match status" value="1"/>
</dbReference>
<dbReference type="InterPro" id="IPR017900">
    <property type="entry name" value="4Fe4S_Fe_S_CS"/>
</dbReference>
<feature type="binding site" evidence="8">
    <location>
        <position position="428"/>
    </location>
    <ligand>
        <name>[4Fe-4S] cluster</name>
        <dbReference type="ChEBI" id="CHEBI:49883"/>
        <label>2</label>
    </ligand>
</feature>
<feature type="binding site" evidence="8">
    <location>
        <position position="386"/>
    </location>
    <ligand>
        <name>[4Fe-4S] cluster</name>
        <dbReference type="ChEBI" id="CHEBI:49883"/>
        <label>1</label>
    </ligand>
</feature>
<evidence type="ECO:0000256" key="3">
    <source>
        <dbReference type="ARBA" id="ARBA00022723"/>
    </source>
</evidence>
<keyword evidence="4 8" id="KW-0677">Repeat</keyword>
<comment type="similarity">
    <text evidence="8">Belongs to the 4Fe4S bacterial-type ferredoxin family. RnfC subfamily.</text>
</comment>
<keyword evidence="5 8" id="KW-0249">Electron transport</keyword>
<protein>
    <recommendedName>
        <fullName evidence="8">Ion-translocating oxidoreductase complex subunit C</fullName>
        <ecNumber evidence="8">7.-.-.-</ecNumber>
    </recommendedName>
    <alternativeName>
        <fullName evidence="8">Rnf electron transport complex subunit C</fullName>
    </alternativeName>
</protein>
<dbReference type="eggNOG" id="COG4656">
    <property type="taxonomic scope" value="Bacteria"/>
</dbReference>
<keyword evidence="7 8" id="KW-0411">Iron-sulfur</keyword>
<evidence type="ECO:0000256" key="8">
    <source>
        <dbReference type="HAMAP-Rule" id="MF_00461"/>
    </source>
</evidence>
<evidence type="ECO:0000256" key="5">
    <source>
        <dbReference type="ARBA" id="ARBA00022982"/>
    </source>
</evidence>
<name>C0FP60_9FIRM</name>
<dbReference type="Pfam" id="PF13187">
    <property type="entry name" value="Fer4_9"/>
    <property type="match status" value="1"/>
</dbReference>
<dbReference type="Gene3D" id="3.40.50.11540">
    <property type="entry name" value="NADH-ubiquinone oxidoreductase 51kDa subunit"/>
    <property type="match status" value="1"/>
</dbReference>
<dbReference type="PANTHER" id="PTHR43034:SF2">
    <property type="entry name" value="ION-TRANSLOCATING OXIDOREDUCTASE COMPLEX SUBUNIT C"/>
    <property type="match status" value="1"/>
</dbReference>
<dbReference type="InterPro" id="IPR026902">
    <property type="entry name" value="RnfC_N"/>
</dbReference>
<dbReference type="NCBIfam" id="TIGR01945">
    <property type="entry name" value="rnfC"/>
    <property type="match status" value="1"/>
</dbReference>
<evidence type="ECO:0000256" key="4">
    <source>
        <dbReference type="ARBA" id="ARBA00022737"/>
    </source>
</evidence>